<dbReference type="RefSeq" id="WP_035024384.1">
    <property type="nucleotide sequence ID" value="NZ_KK073880.1"/>
</dbReference>
<dbReference type="STRING" id="69279.BG36_20865"/>
<reference evidence="1 2" key="1">
    <citation type="submission" date="2014-02" db="EMBL/GenBank/DDBJ databases">
        <title>Aquamicrobium defluvii Genome sequencing.</title>
        <authorList>
            <person name="Wang X."/>
        </authorList>
    </citation>
    <scope>NUCLEOTIDE SEQUENCE [LARGE SCALE GENOMIC DNA]</scope>
    <source>
        <strain evidence="1 2">W13Z1</strain>
    </source>
</reference>
<dbReference type="Proteomes" id="UP000019849">
    <property type="component" value="Unassembled WGS sequence"/>
</dbReference>
<proteinExistence type="predicted"/>
<dbReference type="EMBL" id="JENY01000006">
    <property type="protein sequence ID" value="EXL09579.1"/>
    <property type="molecule type" value="Genomic_DNA"/>
</dbReference>
<dbReference type="AlphaFoldDB" id="A0A011TD54"/>
<organism evidence="1 2">
    <name type="scientific">Aquamicrobium defluvii</name>
    <dbReference type="NCBI Taxonomy" id="69279"/>
    <lineage>
        <taxon>Bacteria</taxon>
        <taxon>Pseudomonadati</taxon>
        <taxon>Pseudomonadota</taxon>
        <taxon>Alphaproteobacteria</taxon>
        <taxon>Hyphomicrobiales</taxon>
        <taxon>Phyllobacteriaceae</taxon>
        <taxon>Aquamicrobium</taxon>
    </lineage>
</organism>
<evidence type="ECO:0000313" key="2">
    <source>
        <dbReference type="Proteomes" id="UP000019849"/>
    </source>
</evidence>
<dbReference type="eggNOG" id="ENOG5032I6S">
    <property type="taxonomic scope" value="Bacteria"/>
</dbReference>
<evidence type="ECO:0000313" key="1">
    <source>
        <dbReference type="EMBL" id="EXL09579.1"/>
    </source>
</evidence>
<name>A0A011TD54_9HYPH</name>
<accession>A0A011TD54</accession>
<protein>
    <submittedName>
        <fullName evidence="1">Uncharacterized protein</fullName>
    </submittedName>
</protein>
<sequence length="79" mass="7854">MAAPIQANSAGDAFAVTPSDSTIINAVALYVGTGGDVVIETRNGNPVTFANVPDGSILPVFAVKVMAATTATGIVGLTY</sequence>
<dbReference type="HOGENOM" id="CLU_159259_1_0_5"/>
<comment type="caution">
    <text evidence="1">The sequence shown here is derived from an EMBL/GenBank/DDBJ whole genome shotgun (WGS) entry which is preliminary data.</text>
</comment>
<gene>
    <name evidence="1" type="ORF">BG36_20865</name>
</gene>
<dbReference type="PATRIC" id="fig|69279.3.peg.1112"/>